<keyword evidence="2" id="KW-1185">Reference proteome</keyword>
<comment type="caution">
    <text evidence="1">The sequence shown here is derived from an EMBL/GenBank/DDBJ whole genome shotgun (WGS) entry which is preliminary data.</text>
</comment>
<evidence type="ECO:0000313" key="2">
    <source>
        <dbReference type="Proteomes" id="UP001060085"/>
    </source>
</evidence>
<gene>
    <name evidence="1" type="ORF">M9H77_17464</name>
</gene>
<reference evidence="2" key="1">
    <citation type="journal article" date="2023" name="Nat. Plants">
        <title>Single-cell RNA sequencing provides a high-resolution roadmap for understanding the multicellular compartmentation of specialized metabolism.</title>
        <authorList>
            <person name="Sun S."/>
            <person name="Shen X."/>
            <person name="Li Y."/>
            <person name="Li Y."/>
            <person name="Wang S."/>
            <person name="Li R."/>
            <person name="Zhang H."/>
            <person name="Shen G."/>
            <person name="Guo B."/>
            <person name="Wei J."/>
            <person name="Xu J."/>
            <person name="St-Pierre B."/>
            <person name="Chen S."/>
            <person name="Sun C."/>
        </authorList>
    </citation>
    <scope>NUCLEOTIDE SEQUENCE [LARGE SCALE GENOMIC DNA]</scope>
</reference>
<evidence type="ECO:0000313" key="1">
    <source>
        <dbReference type="EMBL" id="KAI5667611.1"/>
    </source>
</evidence>
<sequence length="123" mass="14401">MSKRRFDCRPYVTIGCERGEGRKKKVRLDDNGEDEEEEVPVKHRDGRHNHKIGVYFHAHAQDARLTDDRLKLTEELNRCQVAPRNVMASLLEKNLDCAVSKQIRAKMKKRMEGHNTVEEVLYQ</sequence>
<dbReference type="Proteomes" id="UP001060085">
    <property type="component" value="Linkage Group LG04"/>
</dbReference>
<organism evidence="1 2">
    <name type="scientific">Catharanthus roseus</name>
    <name type="common">Madagascar periwinkle</name>
    <name type="synonym">Vinca rosea</name>
    <dbReference type="NCBI Taxonomy" id="4058"/>
    <lineage>
        <taxon>Eukaryota</taxon>
        <taxon>Viridiplantae</taxon>
        <taxon>Streptophyta</taxon>
        <taxon>Embryophyta</taxon>
        <taxon>Tracheophyta</taxon>
        <taxon>Spermatophyta</taxon>
        <taxon>Magnoliopsida</taxon>
        <taxon>eudicotyledons</taxon>
        <taxon>Gunneridae</taxon>
        <taxon>Pentapetalae</taxon>
        <taxon>asterids</taxon>
        <taxon>lamiids</taxon>
        <taxon>Gentianales</taxon>
        <taxon>Apocynaceae</taxon>
        <taxon>Rauvolfioideae</taxon>
        <taxon>Vinceae</taxon>
        <taxon>Catharanthinae</taxon>
        <taxon>Catharanthus</taxon>
    </lineage>
</organism>
<name>A0ACC0B4P4_CATRO</name>
<dbReference type="EMBL" id="CM044704">
    <property type="protein sequence ID" value="KAI5667611.1"/>
    <property type="molecule type" value="Genomic_DNA"/>
</dbReference>
<proteinExistence type="predicted"/>
<protein>
    <submittedName>
        <fullName evidence="1">Uncharacterized protein</fullName>
    </submittedName>
</protein>
<accession>A0ACC0B4P4</accession>